<dbReference type="RefSeq" id="WP_373407094.1">
    <property type="nucleotide sequence ID" value="NZ_JBCFQL010000012.1"/>
</dbReference>
<evidence type="ECO:0000313" key="3">
    <source>
        <dbReference type="Proteomes" id="UP001574169"/>
    </source>
</evidence>
<dbReference type="Proteomes" id="UP001574169">
    <property type="component" value="Unassembled WGS sequence"/>
</dbReference>
<feature type="chain" id="PRO_5045336238" evidence="1">
    <location>
        <begin position="32"/>
        <end position="135"/>
    </location>
</feature>
<dbReference type="EMBL" id="JBCFQL010000012">
    <property type="protein sequence ID" value="MFA9192137.1"/>
    <property type="molecule type" value="Genomic_DNA"/>
</dbReference>
<keyword evidence="3" id="KW-1185">Reference proteome</keyword>
<sequence>MKIKDKHLFPLKMKKIILSFFILLFSNFSFAQSETKKNEDTAMKEQIYQANKKKVMNFSMKDFKDLFFEFAQKKTKADFILSREEFYNYTIKIAAFSDRLAALYPEEKETAEKNKEVWFSENYEDYLLSKASQKK</sequence>
<proteinExistence type="predicted"/>
<evidence type="ECO:0000313" key="2">
    <source>
        <dbReference type="EMBL" id="MFA9192137.1"/>
    </source>
</evidence>
<protein>
    <submittedName>
        <fullName evidence="2">Uncharacterized protein</fullName>
    </submittedName>
</protein>
<organism evidence="2 3">
    <name type="scientific">Flavobacterium zubiriense</name>
    <dbReference type="NCBI Taxonomy" id="3138075"/>
    <lineage>
        <taxon>Bacteria</taxon>
        <taxon>Pseudomonadati</taxon>
        <taxon>Bacteroidota</taxon>
        <taxon>Flavobacteriia</taxon>
        <taxon>Flavobacteriales</taxon>
        <taxon>Flavobacteriaceae</taxon>
        <taxon>Flavobacterium</taxon>
    </lineage>
</organism>
<name>A0ABV4TGX0_9FLAO</name>
<reference evidence="2 3" key="1">
    <citation type="submission" date="2024-04" db="EMBL/GenBank/DDBJ databases">
        <title>New Clade of Flavobacterium.</title>
        <authorList>
            <person name="Matos L."/>
            <person name="Proenca D.N."/>
            <person name="Fransisco R.M."/>
            <person name="Chung A.P."/>
            <person name="Maccario L."/>
            <person name="Sorensen S.J."/>
            <person name="Morais P.V."/>
        </authorList>
    </citation>
    <scope>NUCLEOTIDE SEQUENCE [LARGE SCALE GENOMIC DNA]</scope>
    <source>
        <strain evidence="2 3">FZUC8N2.13</strain>
    </source>
</reference>
<keyword evidence="1" id="KW-0732">Signal</keyword>
<comment type="caution">
    <text evidence="2">The sequence shown here is derived from an EMBL/GenBank/DDBJ whole genome shotgun (WGS) entry which is preliminary data.</text>
</comment>
<gene>
    <name evidence="2" type="ORF">AAGV28_12230</name>
</gene>
<evidence type="ECO:0000256" key="1">
    <source>
        <dbReference type="SAM" id="SignalP"/>
    </source>
</evidence>
<accession>A0ABV4TGX0</accession>
<feature type="signal peptide" evidence="1">
    <location>
        <begin position="1"/>
        <end position="31"/>
    </location>
</feature>